<protein>
    <recommendedName>
        <fullName evidence="1">BTB domain-containing protein</fullName>
    </recommendedName>
</protein>
<proteinExistence type="predicted"/>
<reference evidence="2" key="1">
    <citation type="submission" date="2020-05" db="EMBL/GenBank/DDBJ databases">
        <title>Mycena genomes resolve the evolution of fungal bioluminescence.</title>
        <authorList>
            <person name="Tsai I.J."/>
        </authorList>
    </citation>
    <scope>NUCLEOTIDE SEQUENCE</scope>
    <source>
        <strain evidence="2">CCC161011</strain>
    </source>
</reference>
<feature type="domain" description="BTB" evidence="1">
    <location>
        <begin position="15"/>
        <end position="74"/>
    </location>
</feature>
<accession>A0A8H6YQL1</accession>
<dbReference type="Gene3D" id="3.30.710.10">
    <property type="entry name" value="Potassium Channel Kv1.1, Chain A"/>
    <property type="match status" value="1"/>
</dbReference>
<dbReference type="Pfam" id="PF00651">
    <property type="entry name" value="BTB"/>
    <property type="match status" value="1"/>
</dbReference>
<dbReference type="PROSITE" id="PS50097">
    <property type="entry name" value="BTB"/>
    <property type="match status" value="1"/>
</dbReference>
<keyword evidence="3" id="KW-1185">Reference proteome</keyword>
<dbReference type="InterPro" id="IPR000210">
    <property type="entry name" value="BTB/POZ_dom"/>
</dbReference>
<dbReference type="AlphaFoldDB" id="A0A8H6YQL1"/>
<dbReference type="SUPFAM" id="SSF54695">
    <property type="entry name" value="POZ domain"/>
    <property type="match status" value="1"/>
</dbReference>
<dbReference type="InterPro" id="IPR011333">
    <property type="entry name" value="SKP1/BTB/POZ_sf"/>
</dbReference>
<evidence type="ECO:0000313" key="2">
    <source>
        <dbReference type="EMBL" id="KAF7362556.1"/>
    </source>
</evidence>
<organism evidence="2 3">
    <name type="scientific">Mycena venus</name>
    <dbReference type="NCBI Taxonomy" id="2733690"/>
    <lineage>
        <taxon>Eukaryota</taxon>
        <taxon>Fungi</taxon>
        <taxon>Dikarya</taxon>
        <taxon>Basidiomycota</taxon>
        <taxon>Agaricomycotina</taxon>
        <taxon>Agaricomycetes</taxon>
        <taxon>Agaricomycetidae</taxon>
        <taxon>Agaricales</taxon>
        <taxon>Marasmiineae</taxon>
        <taxon>Mycenaceae</taxon>
        <taxon>Mycena</taxon>
    </lineage>
</organism>
<dbReference type="OrthoDB" id="3184970at2759"/>
<evidence type="ECO:0000259" key="1">
    <source>
        <dbReference type="PROSITE" id="PS50097"/>
    </source>
</evidence>
<name>A0A8H6YQL1_9AGAR</name>
<gene>
    <name evidence="2" type="ORF">MVEN_00603800</name>
</gene>
<dbReference type="Proteomes" id="UP000620124">
    <property type="component" value="Unassembled WGS sequence"/>
</dbReference>
<sequence length="254" mass="28369">MAPIRISQQFCTLDADITISSSDGVLFKVHRRNLETHSGVFADAADATRPENGGEPVELSETADVLEILFQFMYPQLSQPDFRTMDFKTFAGLAEAVEKYMLYSALKPCRLTMEDSISTHPLEVLVYAQRHGHINLANQAAQQSMGCGVADALAILPPDTFRAWILFHSRWHSETAKSLAYMATFPKHASLAQKCAADPNPACSFHKELDEAGGWSRTIREQMKFMVDPRIARIQCNILRPSPPFSVCKPVFSF</sequence>
<comment type="caution">
    <text evidence="2">The sequence shown here is derived from an EMBL/GenBank/DDBJ whole genome shotgun (WGS) entry which is preliminary data.</text>
</comment>
<evidence type="ECO:0000313" key="3">
    <source>
        <dbReference type="Proteomes" id="UP000620124"/>
    </source>
</evidence>
<dbReference type="EMBL" id="JACAZI010000004">
    <property type="protein sequence ID" value="KAF7362556.1"/>
    <property type="molecule type" value="Genomic_DNA"/>
</dbReference>